<sequence>MTEISHFDSAEAYQSAFFSGLREMLQGYDELGVFILVLANAMIDPDAWESLSGPLQKKFDRLASFHGSSLDDANDDRQVFRQLMKLGFDSIQPILLRHVGPWELQFNPLRTLRPARMTAAALQGISAPFNPDGFHFAKPFLRKETLWRGPLAGRDVSLLYNKFPFTQLMGLLVPEARDGQPQFLQHADHAYIWRLLDQLGQSMPGVGLGYNSFGAYASVNHLHFHLFMRETALPIAFDRWSHNGGNEPYPASCSRFNSESEAWRYIQDLHARKIPYNLLLFPGLLYCLPRSAQGGRELPVWSGGYGWYDMAGGCVPLSEQHFQQLDEQQLAAELCAVSVTP</sequence>
<dbReference type="GO" id="GO:0006006">
    <property type="term" value="P:glucose metabolic process"/>
    <property type="evidence" value="ECO:0007669"/>
    <property type="project" value="TreeGrafter"/>
</dbReference>
<dbReference type="InterPro" id="IPR026506">
    <property type="entry name" value="GDPGP"/>
</dbReference>
<name>A0A558DGN9_9GAMM</name>
<comment type="caution">
    <text evidence="2">The sequence shown here is derived from an EMBL/GenBank/DDBJ whole genome shotgun (WGS) entry which is preliminary data.</text>
</comment>
<dbReference type="GO" id="GO:0005737">
    <property type="term" value="C:cytoplasm"/>
    <property type="evidence" value="ECO:0007669"/>
    <property type="project" value="UniProtKB-SubCell"/>
</dbReference>
<reference evidence="2 3" key="1">
    <citation type="submission" date="2019-07" db="EMBL/GenBank/DDBJ databases">
        <title>The pathways for chlorine oxyanion respiration interact through the shared metabolite chlorate.</title>
        <authorList>
            <person name="Barnum T.P."/>
            <person name="Cheng Y."/>
            <person name="Hill K.A."/>
            <person name="Lucas L.N."/>
            <person name="Carlson H.K."/>
            <person name="Coates J.D."/>
        </authorList>
    </citation>
    <scope>NUCLEOTIDE SEQUENCE [LARGE SCALE GENOMIC DNA]</scope>
    <source>
        <strain evidence="2">BK-3</strain>
    </source>
</reference>
<gene>
    <name evidence="2" type="ORF">FHK82_00345</name>
</gene>
<dbReference type="AlphaFoldDB" id="A0A558DGN9"/>
<dbReference type="EMBL" id="VMRY01000001">
    <property type="protein sequence ID" value="TVT60194.1"/>
    <property type="molecule type" value="Genomic_DNA"/>
</dbReference>
<dbReference type="GO" id="GO:0005085">
    <property type="term" value="F:guanyl-nucleotide exchange factor activity"/>
    <property type="evidence" value="ECO:0007669"/>
    <property type="project" value="UniProtKB-KW"/>
</dbReference>
<dbReference type="GO" id="GO:0016787">
    <property type="term" value="F:hydrolase activity"/>
    <property type="evidence" value="ECO:0007669"/>
    <property type="project" value="UniProtKB-KW"/>
</dbReference>
<dbReference type="Proteomes" id="UP000317355">
    <property type="component" value="Unassembled WGS sequence"/>
</dbReference>
<evidence type="ECO:0000313" key="2">
    <source>
        <dbReference type="EMBL" id="TVT60194.1"/>
    </source>
</evidence>
<dbReference type="InterPro" id="IPR058866">
    <property type="entry name" value="GDPGP1_N"/>
</dbReference>
<evidence type="ECO:0000259" key="1">
    <source>
        <dbReference type="Pfam" id="PF26217"/>
    </source>
</evidence>
<feature type="domain" description="GDPGP1-like N-terminal" evidence="1">
    <location>
        <begin position="105"/>
        <end position="226"/>
    </location>
</feature>
<accession>A0A558DGN9</accession>
<dbReference type="GO" id="GO:0080048">
    <property type="term" value="F:GDP-D-glucose phosphorylase activity"/>
    <property type="evidence" value="ECO:0007669"/>
    <property type="project" value="InterPro"/>
</dbReference>
<dbReference type="PANTHER" id="PTHR20884">
    <property type="entry name" value="GDP-D-GLUCOSE PHOSPHORYLASE 1"/>
    <property type="match status" value="1"/>
</dbReference>
<dbReference type="GO" id="GO:0000166">
    <property type="term" value="F:nucleotide binding"/>
    <property type="evidence" value="ECO:0007669"/>
    <property type="project" value="UniProtKB-KW"/>
</dbReference>
<organism evidence="2 3">
    <name type="scientific">Sedimenticola thiotaurini</name>
    <dbReference type="NCBI Taxonomy" id="1543721"/>
    <lineage>
        <taxon>Bacteria</taxon>
        <taxon>Pseudomonadati</taxon>
        <taxon>Pseudomonadota</taxon>
        <taxon>Gammaproteobacteria</taxon>
        <taxon>Chromatiales</taxon>
        <taxon>Sedimenticolaceae</taxon>
        <taxon>Sedimenticola</taxon>
    </lineage>
</organism>
<proteinExistence type="predicted"/>
<evidence type="ECO:0000313" key="3">
    <source>
        <dbReference type="Proteomes" id="UP000317355"/>
    </source>
</evidence>
<dbReference type="PANTHER" id="PTHR20884:SF8">
    <property type="entry name" value="GDP-D-GLUCOSE PHOSPHORYLASE 1"/>
    <property type="match status" value="1"/>
</dbReference>
<dbReference type="Pfam" id="PF26217">
    <property type="entry name" value="GDPGP1_N"/>
    <property type="match status" value="1"/>
</dbReference>
<protein>
    <recommendedName>
        <fullName evidence="1">GDPGP1-like N-terminal domain-containing protein</fullName>
    </recommendedName>
</protein>